<accession>A0ABW1JDJ1</accession>
<evidence type="ECO:0000313" key="4">
    <source>
        <dbReference type="Proteomes" id="UP001596189"/>
    </source>
</evidence>
<dbReference type="Gene3D" id="6.20.220.10">
    <property type="entry name" value="ClpX chaperone, C4-type zinc finger domain"/>
    <property type="match status" value="1"/>
</dbReference>
<keyword evidence="1" id="KW-0862">Zinc</keyword>
<dbReference type="InterPro" id="IPR010603">
    <property type="entry name" value="Znf_CppX_C4"/>
</dbReference>
<sequence>MVEAFVPRCSFCGKGQGETAHLVKGPGVYICDECVALCQLIFDGRATPHFPSLDDRTDEDLLVDIARVSATHEAVEDAVADRVVRLRARQVTWARIGQALGMSKQSAWERFAHRGPTTSTL</sequence>
<dbReference type="SUPFAM" id="SSF57716">
    <property type="entry name" value="Glucocorticoid receptor-like (DNA-binding domain)"/>
    <property type="match status" value="1"/>
</dbReference>
<evidence type="ECO:0000313" key="3">
    <source>
        <dbReference type="EMBL" id="MFC6007126.1"/>
    </source>
</evidence>
<dbReference type="PROSITE" id="PS51902">
    <property type="entry name" value="CLPX_ZB"/>
    <property type="match status" value="1"/>
</dbReference>
<dbReference type="InterPro" id="IPR059188">
    <property type="entry name" value="Znf_CLPX-like"/>
</dbReference>
<dbReference type="SMART" id="SM00994">
    <property type="entry name" value="zf-C4_ClpX"/>
    <property type="match status" value="1"/>
</dbReference>
<dbReference type="RefSeq" id="WP_345715930.1">
    <property type="nucleotide sequence ID" value="NZ_BAABFP010000004.1"/>
</dbReference>
<name>A0ABW1JDJ1_9ACTN</name>
<feature type="binding site" evidence="1">
    <location>
        <position position="31"/>
    </location>
    <ligand>
        <name>Zn(2+)</name>
        <dbReference type="ChEBI" id="CHEBI:29105"/>
    </ligand>
</feature>
<keyword evidence="1" id="KW-0479">Metal-binding</keyword>
<feature type="binding site" evidence="1">
    <location>
        <position position="9"/>
    </location>
    <ligand>
        <name>Zn(2+)</name>
        <dbReference type="ChEBI" id="CHEBI:29105"/>
    </ligand>
</feature>
<gene>
    <name evidence="3" type="ORF">ACFQDO_08290</name>
</gene>
<reference evidence="4" key="1">
    <citation type="journal article" date="2019" name="Int. J. Syst. Evol. Microbiol.">
        <title>The Global Catalogue of Microorganisms (GCM) 10K type strain sequencing project: providing services to taxonomists for standard genome sequencing and annotation.</title>
        <authorList>
            <consortium name="The Broad Institute Genomics Platform"/>
            <consortium name="The Broad Institute Genome Sequencing Center for Infectious Disease"/>
            <person name="Wu L."/>
            <person name="Ma J."/>
        </authorList>
    </citation>
    <scope>NUCLEOTIDE SEQUENCE [LARGE SCALE GENOMIC DNA]</scope>
    <source>
        <strain evidence="4">KACC 14249</strain>
    </source>
</reference>
<keyword evidence="4" id="KW-1185">Reference proteome</keyword>
<proteinExistence type="inferred from homology"/>
<organism evidence="3 4">
    <name type="scientific">Angustibacter luteus</name>
    <dbReference type="NCBI Taxonomy" id="658456"/>
    <lineage>
        <taxon>Bacteria</taxon>
        <taxon>Bacillati</taxon>
        <taxon>Actinomycetota</taxon>
        <taxon>Actinomycetes</taxon>
        <taxon>Kineosporiales</taxon>
        <taxon>Kineosporiaceae</taxon>
    </lineage>
</organism>
<comment type="caution">
    <text evidence="3">The sequence shown here is derived from an EMBL/GenBank/DDBJ whole genome shotgun (WGS) entry which is preliminary data.</text>
</comment>
<feature type="binding site" evidence="1">
    <location>
        <position position="34"/>
    </location>
    <ligand>
        <name>Zn(2+)</name>
        <dbReference type="ChEBI" id="CHEBI:29105"/>
    </ligand>
</feature>
<feature type="binding site" evidence="1">
    <location>
        <position position="12"/>
    </location>
    <ligand>
        <name>Zn(2+)</name>
        <dbReference type="ChEBI" id="CHEBI:29105"/>
    </ligand>
</feature>
<dbReference type="EMBL" id="JBHSRD010000003">
    <property type="protein sequence ID" value="MFC6007126.1"/>
    <property type="molecule type" value="Genomic_DNA"/>
</dbReference>
<protein>
    <submittedName>
        <fullName evidence="3">ClpX C4-type zinc finger protein</fullName>
    </submittedName>
</protein>
<keyword evidence="1" id="KW-0143">Chaperone</keyword>
<dbReference type="Pfam" id="PF06689">
    <property type="entry name" value="zf-C4_ClpX"/>
    <property type="match status" value="1"/>
</dbReference>
<dbReference type="Proteomes" id="UP001596189">
    <property type="component" value="Unassembled WGS sequence"/>
</dbReference>
<evidence type="ECO:0000256" key="1">
    <source>
        <dbReference type="PROSITE-ProRule" id="PRU01250"/>
    </source>
</evidence>
<dbReference type="InterPro" id="IPR038366">
    <property type="entry name" value="Znf_CppX_C4_sf"/>
</dbReference>
<evidence type="ECO:0000259" key="2">
    <source>
        <dbReference type="PROSITE" id="PS51902"/>
    </source>
</evidence>
<feature type="domain" description="ClpX-type ZB" evidence="2">
    <location>
        <begin position="1"/>
        <end position="50"/>
    </location>
</feature>
<comment type="similarity">
    <text evidence="1">Belongs to the ClpX chaperone family.</text>
</comment>